<gene>
    <name evidence="1" type="ORF">RJT34_16729</name>
</gene>
<protein>
    <submittedName>
        <fullName evidence="1">Uncharacterized protein</fullName>
    </submittedName>
</protein>
<dbReference type="EMBL" id="JAYKXN010000004">
    <property type="protein sequence ID" value="KAK7293852.1"/>
    <property type="molecule type" value="Genomic_DNA"/>
</dbReference>
<keyword evidence="2" id="KW-1185">Reference proteome</keyword>
<comment type="caution">
    <text evidence="1">The sequence shown here is derived from an EMBL/GenBank/DDBJ whole genome shotgun (WGS) entry which is preliminary data.</text>
</comment>
<proteinExistence type="predicted"/>
<name>A0AAN9PDZ9_CLITE</name>
<dbReference type="AlphaFoldDB" id="A0AAN9PDZ9"/>
<sequence length="112" mass="12901">MPYNQGIKSNSEDSVMCEEIITPEITHGDWIIVKRNRKSRNLAIIKEDRGRLDIGRLDLGVMQSHAHERAREKKTLKTMQNLVPSLSMVSEPADALQFRFRAHPSQVQSVYR</sequence>
<dbReference type="Proteomes" id="UP001359559">
    <property type="component" value="Unassembled WGS sequence"/>
</dbReference>
<evidence type="ECO:0000313" key="1">
    <source>
        <dbReference type="EMBL" id="KAK7293852.1"/>
    </source>
</evidence>
<reference evidence="1 2" key="1">
    <citation type="submission" date="2024-01" db="EMBL/GenBank/DDBJ databases">
        <title>The genomes of 5 underutilized Papilionoideae crops provide insights into root nodulation and disease resistance.</title>
        <authorList>
            <person name="Yuan L."/>
        </authorList>
    </citation>
    <scope>NUCLEOTIDE SEQUENCE [LARGE SCALE GENOMIC DNA]</scope>
    <source>
        <strain evidence="1">LY-2023</strain>
        <tissue evidence="1">Leaf</tissue>
    </source>
</reference>
<evidence type="ECO:0000313" key="2">
    <source>
        <dbReference type="Proteomes" id="UP001359559"/>
    </source>
</evidence>
<organism evidence="1 2">
    <name type="scientific">Clitoria ternatea</name>
    <name type="common">Butterfly pea</name>
    <dbReference type="NCBI Taxonomy" id="43366"/>
    <lineage>
        <taxon>Eukaryota</taxon>
        <taxon>Viridiplantae</taxon>
        <taxon>Streptophyta</taxon>
        <taxon>Embryophyta</taxon>
        <taxon>Tracheophyta</taxon>
        <taxon>Spermatophyta</taxon>
        <taxon>Magnoliopsida</taxon>
        <taxon>eudicotyledons</taxon>
        <taxon>Gunneridae</taxon>
        <taxon>Pentapetalae</taxon>
        <taxon>rosids</taxon>
        <taxon>fabids</taxon>
        <taxon>Fabales</taxon>
        <taxon>Fabaceae</taxon>
        <taxon>Papilionoideae</taxon>
        <taxon>50 kb inversion clade</taxon>
        <taxon>NPAAA clade</taxon>
        <taxon>indigoferoid/millettioid clade</taxon>
        <taxon>Phaseoleae</taxon>
        <taxon>Clitoria</taxon>
    </lineage>
</organism>
<accession>A0AAN9PDZ9</accession>